<comment type="caution">
    <text evidence="1">The sequence shown here is derived from an EMBL/GenBank/DDBJ whole genome shotgun (WGS) entry which is preliminary data.</text>
</comment>
<dbReference type="AlphaFoldDB" id="A0A1R0IHG7"/>
<gene>
    <name evidence="1" type="ORF">C7B47_02805</name>
</gene>
<evidence type="ECO:0000313" key="1">
    <source>
        <dbReference type="EMBL" id="PSR29264.1"/>
    </source>
</evidence>
<name>A0A1R0IHG7_SULTH</name>
<dbReference type="EMBL" id="PXYX01000003">
    <property type="protein sequence ID" value="PSR29264.1"/>
    <property type="molecule type" value="Genomic_DNA"/>
</dbReference>
<protein>
    <submittedName>
        <fullName evidence="1">Uncharacterized protein</fullName>
    </submittedName>
</protein>
<proteinExistence type="predicted"/>
<evidence type="ECO:0000313" key="2">
    <source>
        <dbReference type="Proteomes" id="UP000242705"/>
    </source>
</evidence>
<dbReference type="RefSeq" id="WP_020373348.1">
    <property type="nucleotide sequence ID" value="NZ_MDZD01000029.1"/>
</dbReference>
<reference evidence="1 2" key="1">
    <citation type="journal article" date="2014" name="BMC Genomics">
        <title>Comparison of environmental and isolate Sulfobacillus genomes reveals diverse carbon, sulfur, nitrogen, and hydrogen metabolisms.</title>
        <authorList>
            <person name="Justice N.B."/>
            <person name="Norman A."/>
            <person name="Brown C.T."/>
            <person name="Singh A."/>
            <person name="Thomas B.C."/>
            <person name="Banfield J.F."/>
        </authorList>
    </citation>
    <scope>NUCLEOTIDE SEQUENCE [LARGE SCALE GENOMIC DNA]</scope>
    <source>
        <strain evidence="1">AMDSBA5</strain>
    </source>
</reference>
<accession>A0A1R0IHG7</accession>
<sequence>MTDPLCPACGGRNVGRVGTGQYYCWECFIEFSLSPRGVRMFRVEADGELSRLDEFGPEGVMS</sequence>
<dbReference type="Proteomes" id="UP000242705">
    <property type="component" value="Unassembled WGS sequence"/>
</dbReference>
<organism evidence="1 2">
    <name type="scientific">Sulfobacillus thermosulfidooxidans</name>
    <dbReference type="NCBI Taxonomy" id="28034"/>
    <lineage>
        <taxon>Bacteria</taxon>
        <taxon>Bacillati</taxon>
        <taxon>Bacillota</taxon>
        <taxon>Clostridia</taxon>
        <taxon>Eubacteriales</taxon>
        <taxon>Clostridiales Family XVII. Incertae Sedis</taxon>
        <taxon>Sulfobacillus</taxon>
    </lineage>
</organism>